<dbReference type="GO" id="GO:0005975">
    <property type="term" value="P:carbohydrate metabolic process"/>
    <property type="evidence" value="ECO:0007669"/>
    <property type="project" value="InterPro"/>
</dbReference>
<accession>A0A2S5G6P4</accession>
<evidence type="ECO:0000256" key="1">
    <source>
        <dbReference type="SAM" id="Phobius"/>
    </source>
</evidence>
<evidence type="ECO:0000313" key="3">
    <source>
        <dbReference type="Proteomes" id="UP000239047"/>
    </source>
</evidence>
<dbReference type="Gene3D" id="3.20.20.370">
    <property type="entry name" value="Glycoside hydrolase/deacetylase"/>
    <property type="match status" value="1"/>
</dbReference>
<reference evidence="2 3" key="1">
    <citation type="submission" date="2018-02" db="EMBL/GenBank/DDBJ databases">
        <title>Jeotgalibacillus proteolyticum sp. nov. a protease producing bacterium isolated from ocean sediments of Laizhou Bay.</title>
        <authorList>
            <person name="Li Y."/>
        </authorList>
    </citation>
    <scope>NUCLEOTIDE SEQUENCE [LARGE SCALE GENOMIC DNA]</scope>
    <source>
        <strain evidence="2 3">22-7</strain>
    </source>
</reference>
<keyword evidence="1" id="KW-0472">Membrane</keyword>
<proteinExistence type="predicted"/>
<keyword evidence="3" id="KW-1185">Reference proteome</keyword>
<keyword evidence="1" id="KW-1133">Transmembrane helix</keyword>
<evidence type="ECO:0000313" key="2">
    <source>
        <dbReference type="EMBL" id="PPA68658.1"/>
    </source>
</evidence>
<organism evidence="2 3">
    <name type="scientific">Jeotgalibacillus proteolyticus</name>
    <dbReference type="NCBI Taxonomy" id="2082395"/>
    <lineage>
        <taxon>Bacteria</taxon>
        <taxon>Bacillati</taxon>
        <taxon>Bacillota</taxon>
        <taxon>Bacilli</taxon>
        <taxon>Bacillales</taxon>
        <taxon>Caryophanaceae</taxon>
        <taxon>Jeotgalibacillus</taxon>
    </lineage>
</organism>
<evidence type="ECO:0008006" key="4">
    <source>
        <dbReference type="Google" id="ProtNLM"/>
    </source>
</evidence>
<sequence length="237" mass="26599">MGNHFFKKGFETGIILIVITLVIMLIPSPPSVMRVTGVWPSPGIVYKGNDGVALTFNIELGEESVLWLLEELEKEGIKKAAFFLDPAWVDRQKDVVKEIQLAGYDVGIYDIHPSRFESLESGEVEKHLQDLRALYEEHNLDAAYYRTKDELLPPSIIKAMAKEDFIVVSHLVTGEELTAKKASSLKGAVVELEVPNKLEDMKSSWKKWSEALNGSEHNYVSILELLASSDSKIRLID</sequence>
<protein>
    <recommendedName>
        <fullName evidence="4">NodB homology domain-containing protein</fullName>
    </recommendedName>
</protein>
<dbReference type="EMBL" id="PREZ01000010">
    <property type="protein sequence ID" value="PPA68658.1"/>
    <property type="molecule type" value="Genomic_DNA"/>
</dbReference>
<dbReference type="OrthoDB" id="9806342at2"/>
<feature type="transmembrane region" description="Helical" evidence="1">
    <location>
        <begin position="12"/>
        <end position="28"/>
    </location>
</feature>
<dbReference type="Proteomes" id="UP000239047">
    <property type="component" value="Unassembled WGS sequence"/>
</dbReference>
<dbReference type="AlphaFoldDB" id="A0A2S5G6P4"/>
<dbReference type="RefSeq" id="WP_104059789.1">
    <property type="nucleotide sequence ID" value="NZ_PREZ01000010.1"/>
</dbReference>
<keyword evidence="1" id="KW-0812">Transmembrane</keyword>
<gene>
    <name evidence="2" type="ORF">C4B60_20295</name>
</gene>
<name>A0A2S5G6P4_9BACL</name>
<dbReference type="InterPro" id="IPR011330">
    <property type="entry name" value="Glyco_hydro/deAcase_b/a-brl"/>
</dbReference>
<comment type="caution">
    <text evidence="2">The sequence shown here is derived from an EMBL/GenBank/DDBJ whole genome shotgun (WGS) entry which is preliminary data.</text>
</comment>
<dbReference type="SUPFAM" id="SSF88713">
    <property type="entry name" value="Glycoside hydrolase/deacetylase"/>
    <property type="match status" value="1"/>
</dbReference>